<sequence length="231" mass="25511">TELGNFNGAKEAYFKALELASDNAIAKKNLARLTSLSESMAALSNNAQKASPRRGQARKVALDLFITEMGRTGVVDLHNVASRDILAKMGFGDQVHLEVRGRQLIVKSEDGEYLGEVEPRQGLRLVQLMQGGNKYDAAILNVEENKVQVVIKEMYQHPSQVGHPSFPVKAEEHLRTHIKESLLRRGVITDESESLAELGYFEEEEYPSSEEESLPEGFTVVGEGGERGVET</sequence>
<evidence type="ECO:0000313" key="2">
    <source>
        <dbReference type="EMBL" id="GAI31578.1"/>
    </source>
</evidence>
<protein>
    <submittedName>
        <fullName evidence="2">Uncharacterized protein</fullName>
    </submittedName>
</protein>
<proteinExistence type="predicted"/>
<evidence type="ECO:0000256" key="1">
    <source>
        <dbReference type="SAM" id="MobiDB-lite"/>
    </source>
</evidence>
<feature type="compositionally biased region" description="Acidic residues" evidence="1">
    <location>
        <begin position="198"/>
        <end position="214"/>
    </location>
</feature>
<accession>X1MJY1</accession>
<reference evidence="2" key="1">
    <citation type="journal article" date="2014" name="Front. Microbiol.">
        <title>High frequency of phylogenetically diverse reductive dehalogenase-homologous genes in deep subseafloor sedimentary metagenomes.</title>
        <authorList>
            <person name="Kawai M."/>
            <person name="Futagami T."/>
            <person name="Toyoda A."/>
            <person name="Takaki Y."/>
            <person name="Nishi S."/>
            <person name="Hori S."/>
            <person name="Arai W."/>
            <person name="Tsubouchi T."/>
            <person name="Morono Y."/>
            <person name="Uchiyama I."/>
            <person name="Ito T."/>
            <person name="Fujiyama A."/>
            <person name="Inagaki F."/>
            <person name="Takami H."/>
        </authorList>
    </citation>
    <scope>NUCLEOTIDE SEQUENCE</scope>
    <source>
        <strain evidence="2">Expedition CK06-06</strain>
    </source>
</reference>
<gene>
    <name evidence="2" type="ORF">S06H3_32822</name>
</gene>
<name>X1MJY1_9ZZZZ</name>
<feature type="region of interest" description="Disordered" evidence="1">
    <location>
        <begin position="198"/>
        <end position="231"/>
    </location>
</feature>
<dbReference type="AlphaFoldDB" id="X1MJY1"/>
<feature type="non-terminal residue" evidence="2">
    <location>
        <position position="1"/>
    </location>
</feature>
<comment type="caution">
    <text evidence="2">The sequence shown here is derived from an EMBL/GenBank/DDBJ whole genome shotgun (WGS) entry which is preliminary data.</text>
</comment>
<organism evidence="2">
    <name type="scientific">marine sediment metagenome</name>
    <dbReference type="NCBI Taxonomy" id="412755"/>
    <lineage>
        <taxon>unclassified sequences</taxon>
        <taxon>metagenomes</taxon>
        <taxon>ecological metagenomes</taxon>
    </lineage>
</organism>
<dbReference type="EMBL" id="BARV01019538">
    <property type="protein sequence ID" value="GAI31578.1"/>
    <property type="molecule type" value="Genomic_DNA"/>
</dbReference>